<organism evidence="3 4">
    <name type="scientific">Pedobacter jejuensis</name>
    <dbReference type="NCBI Taxonomy" id="1268550"/>
    <lineage>
        <taxon>Bacteria</taxon>
        <taxon>Pseudomonadati</taxon>
        <taxon>Bacteroidota</taxon>
        <taxon>Sphingobacteriia</taxon>
        <taxon>Sphingobacteriales</taxon>
        <taxon>Sphingobacteriaceae</taxon>
        <taxon>Pedobacter</taxon>
    </lineage>
</organism>
<dbReference type="OrthoDB" id="1453786at2"/>
<reference evidence="3 4" key="1">
    <citation type="submission" date="2018-10" db="EMBL/GenBank/DDBJ databases">
        <title>Genome sequencing of Pedobacter jejuensis TNB23.</title>
        <authorList>
            <person name="Cho Y.-J."/>
            <person name="Cho A."/>
            <person name="Kim O.-S."/>
        </authorList>
    </citation>
    <scope>NUCLEOTIDE SEQUENCE [LARGE SCALE GENOMIC DNA]</scope>
    <source>
        <strain evidence="3 4">TNB23</strain>
    </source>
</reference>
<feature type="transmembrane region" description="Helical" evidence="1">
    <location>
        <begin position="20"/>
        <end position="38"/>
    </location>
</feature>
<evidence type="ECO:0000313" key="3">
    <source>
        <dbReference type="EMBL" id="RNL55601.1"/>
    </source>
</evidence>
<comment type="caution">
    <text evidence="3">The sequence shown here is derived from an EMBL/GenBank/DDBJ whole genome shotgun (WGS) entry which is preliminary data.</text>
</comment>
<accession>A0A3N0C099</accession>
<keyword evidence="1" id="KW-0472">Membrane</keyword>
<dbReference type="EMBL" id="RBEE01000005">
    <property type="protein sequence ID" value="RNL55601.1"/>
    <property type="molecule type" value="Genomic_DNA"/>
</dbReference>
<feature type="domain" description="Conjugative transposon TraM C-terminal" evidence="2">
    <location>
        <begin position="209"/>
        <end position="353"/>
    </location>
</feature>
<dbReference type="Pfam" id="PF12508">
    <property type="entry name" value="Transposon_TraM"/>
    <property type="match status" value="1"/>
</dbReference>
<dbReference type="AlphaFoldDB" id="A0A3N0C099"/>
<evidence type="ECO:0000256" key="1">
    <source>
        <dbReference type="SAM" id="Phobius"/>
    </source>
</evidence>
<keyword evidence="1" id="KW-1133">Transmembrane helix</keyword>
<evidence type="ECO:0000313" key="4">
    <source>
        <dbReference type="Proteomes" id="UP000274046"/>
    </source>
</evidence>
<gene>
    <name evidence="3" type="primary">traM</name>
    <name evidence="3" type="ORF">D7004_04545</name>
</gene>
<keyword evidence="1" id="KW-0812">Transmembrane</keyword>
<proteinExistence type="predicted"/>
<sequence>MKQNTVVNTQQQEKHRKFMLVLPLLILPFLTLGFYALGGGKGDVSATLKQQGINTQLPEAQFKNEKQQTKMGLYDQMAKDSVSASNNTVSPSFGFKDEKAGQLSTISQQGITADDHEQDIRQKLAAIRQEVNRPEPVVTPAAVQQVTDPNTEKLEKLLKSVQQGKTEDPEMQQLGALLDKIQAIQNPGVALSNLKANLPPLKDTAFKAIPAVIDGSQKVLQGGVVKLKLTDTMHLKGMIFNKGQLLFGNCTIVNQRLLLDIKNIRIGTAIVPVNLTVYSLDGIIGLNAPEAELAEAAGSGTDDALQSMQFLSMDQSLATQAAGAGISAAKSLLGKKVKRVKVKLEDSRQVLLRNNDNKIR</sequence>
<dbReference type="Proteomes" id="UP000274046">
    <property type="component" value="Unassembled WGS sequence"/>
</dbReference>
<dbReference type="InterPro" id="IPR055407">
    <property type="entry name" value="TraM_C"/>
</dbReference>
<protein>
    <submittedName>
        <fullName evidence="3">Conjugative transposon protein TraM</fullName>
    </submittedName>
</protein>
<keyword evidence="4" id="KW-1185">Reference proteome</keyword>
<name>A0A3N0C099_9SPHI</name>
<evidence type="ECO:0000259" key="2">
    <source>
        <dbReference type="Pfam" id="PF12508"/>
    </source>
</evidence>